<dbReference type="EMBL" id="JPWA01000001">
    <property type="protein sequence ID" value="RCK07809.1"/>
    <property type="molecule type" value="Genomic_DNA"/>
</dbReference>
<name>A0A367UI02_9PROT</name>
<evidence type="ECO:0000313" key="2">
    <source>
        <dbReference type="Proteomes" id="UP000252419"/>
    </source>
</evidence>
<protein>
    <submittedName>
        <fullName evidence="1">Uncharacterized protein</fullName>
    </submittedName>
</protein>
<gene>
    <name evidence="1" type="ORF">TH5_01850</name>
</gene>
<comment type="caution">
    <text evidence="1">The sequence shown here is derived from an EMBL/GenBank/DDBJ whole genome shotgun (WGS) entry which is preliminary data.</text>
</comment>
<keyword evidence="2" id="KW-1185">Reference proteome</keyword>
<accession>A0A367UI02</accession>
<dbReference type="Proteomes" id="UP000252419">
    <property type="component" value="Unassembled WGS sequence"/>
</dbReference>
<dbReference type="AlphaFoldDB" id="A0A367UI02"/>
<dbReference type="RefSeq" id="WP_114120433.1">
    <property type="nucleotide sequence ID" value="NZ_JPWA01000001.1"/>
</dbReference>
<evidence type="ECO:0000313" key="1">
    <source>
        <dbReference type="EMBL" id="RCK07809.1"/>
    </source>
</evidence>
<sequence length="264" mass="30430">MLTSAKWKNFIKRFGKPASDIEVVATTRLRFRALEEDPQNDEYRPVVTSIKVGDVELTPESLPRHFSRGMYNDLVIYMQLDFALDLIPIIVPKGQTPTEEQMRVMVHQPIDAQRLLNVIKAEELTLDCMAAQDALAQLKKTEVQRGWLRFSTSETFISQPCDRTLFERLYRFRQESYPDGDYPVFTKYYEFYQHSVGKLTPEGELTTEMLTELKRLVDLMKDRSGQDDIIVAAKRSCRLHPIFEPLLVKAVEDALAKTPASPKP</sequence>
<reference evidence="1 2" key="1">
    <citation type="submission" date="2014-07" db="EMBL/GenBank/DDBJ databases">
        <title>Draft genome sequence of Thalassospira xianhensis P-4 (MCCC 1A02616).</title>
        <authorList>
            <person name="Lai Q."/>
            <person name="Shao Z."/>
        </authorList>
    </citation>
    <scope>NUCLEOTIDE SEQUENCE [LARGE SCALE GENOMIC DNA]</scope>
    <source>
        <strain evidence="1 2">MCCC 1A02616</strain>
    </source>
</reference>
<proteinExistence type="predicted"/>
<organism evidence="1 2">
    <name type="scientific">Thalassospira xianhensis MCCC 1A02616</name>
    <dbReference type="NCBI Taxonomy" id="1177929"/>
    <lineage>
        <taxon>Bacteria</taxon>
        <taxon>Pseudomonadati</taxon>
        <taxon>Pseudomonadota</taxon>
        <taxon>Alphaproteobacteria</taxon>
        <taxon>Rhodospirillales</taxon>
        <taxon>Thalassospiraceae</taxon>
        <taxon>Thalassospira</taxon>
    </lineage>
</organism>